<dbReference type="InterPro" id="IPR031570">
    <property type="entry name" value="NBEA/BDCP_DUF4704"/>
</dbReference>
<gene>
    <name evidence="3" type="ORF">TRFO_33752</name>
</gene>
<evidence type="ECO:0000259" key="2">
    <source>
        <dbReference type="PROSITE" id="PS51783"/>
    </source>
</evidence>
<dbReference type="Gene3D" id="2.130.10.10">
    <property type="entry name" value="YVTN repeat-like/Quinoprotein amine dehydrogenase"/>
    <property type="match status" value="1"/>
</dbReference>
<dbReference type="SMART" id="SM01026">
    <property type="entry name" value="Beach"/>
    <property type="match status" value="1"/>
</dbReference>
<dbReference type="InterPro" id="IPR023362">
    <property type="entry name" value="PH-BEACH_dom"/>
</dbReference>
<dbReference type="Pfam" id="PF15787">
    <property type="entry name" value="DUF4704"/>
    <property type="match status" value="1"/>
</dbReference>
<dbReference type="Proteomes" id="UP000179807">
    <property type="component" value="Unassembled WGS sequence"/>
</dbReference>
<dbReference type="InterPro" id="IPR036372">
    <property type="entry name" value="BEACH_dom_sf"/>
</dbReference>
<dbReference type="InterPro" id="IPR050865">
    <property type="entry name" value="BEACH_Domain"/>
</dbReference>
<name>A0A1J4JQG1_9EUKA</name>
<evidence type="ECO:0000313" key="3">
    <source>
        <dbReference type="EMBL" id="OHS99755.1"/>
    </source>
</evidence>
<dbReference type="SUPFAM" id="SSF50978">
    <property type="entry name" value="WD40 repeat-like"/>
    <property type="match status" value="1"/>
</dbReference>
<dbReference type="SUPFAM" id="SSF50729">
    <property type="entry name" value="PH domain-like"/>
    <property type="match status" value="1"/>
</dbReference>
<dbReference type="SUPFAM" id="SSF49899">
    <property type="entry name" value="Concanavalin A-like lectins/glucanases"/>
    <property type="match status" value="1"/>
</dbReference>
<dbReference type="CDD" id="cd06071">
    <property type="entry name" value="Beach"/>
    <property type="match status" value="1"/>
</dbReference>
<dbReference type="PROSITE" id="PS51783">
    <property type="entry name" value="PH_BEACH"/>
    <property type="match status" value="1"/>
</dbReference>
<keyword evidence="4" id="KW-1185">Reference proteome</keyword>
<dbReference type="Gene3D" id="2.60.120.200">
    <property type="match status" value="1"/>
</dbReference>
<sequence>MIFATRFFIAKKRTPELLTFKYIESKRYLSNQAMRGLFQRKRQIHDPIIRTWVKWYTLEVPRKDTQLSNFPELPHILAQIPDHEFTRQDINQESKLPEDQFFAQLFELEQPIVPDNPYDQLTHFLGANFQSFSRLDKEVIIITRAFLFRYLIHYMYQLPRIYSAVVAESDPTSQIILVNIQPLLQFLLNIPEHLEDVLQLSTPLFKLLHGFFHNDSRSAKDNEVINKFNSQILGLFLNFTSSITTVNDVYMPIFDFYIEYYQFWVMKYGSLNFVNHFLNDCTNIPRDFVKFPIEFAQRHYKDIITPMLQIGMNLLSFIYLHIDSNNSDEDTFKLGISFLNFLKFVAELGPAYAEAVWKHQMFHLIVTFTIWAIDHFNFASFEITTTFDETEMSLISSDFQKSLQIIDPPIYEFITDKTFPSHLVINIHRDPLNDRDQLTQYAILGVHDMVASKNNLKELMNILRSFANFNSSEIFLSIFADVSLHFAQSYLEDNPEMVKPLSNHILLATEITFFTIQLLSNVPIDRVSHALASIDGFKLLLSNYAFAPQHNMWTSRSESEDLGFFCLIRNSIFKLLCNCFVNAPKNAPDVLIALGEIFNNSSPQMADEANKLLSILFKSNPSAFLQAVPATDLVDIIVRYQMRLQSMQLKLIEDHIDPKFVGFVGQSRVQILHLIDLFLLHDPTRCYLFCSSHFVKMLFHLLFEPMTQEFVLDLIKRGLQLDSGSFDKKMVCTPFDNLFPNIQAFFKESLKHKDDVQWINLILIFLKTMCQILVINRQSVLNHIIEYNFMEDASQLPSIATELDAHMNIVNCVLKCYIPILQANVEMQKRAARFAMKTICREICGLPFGNETIDIMLEMVFEQPISLSNLPRQAEIHNQKMLPFLHESTKHLEQHTEIFRFIAHICSPSVTNKLKVFRSKMPITILKYIQSFPTQSEITTSQKNSINALLTLFMTVSSFVFQWKTFFESIRSMRSVNKTYRSWWTGLLISCFTNILSSMTHESPSSFFHFDGRHTGISLPPIGCSYFQNGFSFMVRFELGAVWGLPSTKPRLLSLVTSSNQRLELYFEKKRLVCEYQRSDKAQKNCWSPEHNFEPNRWYHLVLTISNAALTFYINGKNAGSFQLKRTLKFDGVIENGRIANITTSKIASSEMPLIVNMSCVYMFSTSLLPETIALMSMLPIDFVYSFSPSPSSMFSEIPPQCFSLFTEANDSNLVFCYNARMTVDNTCANLARNDVANATVRAHIIPFSTSFCDVTTNIGGLKTFLPLFTQVDLPIENEANNDAQNFLLSLIGLFSRFCSSSEMIQSEFINSDGFKCLADLLTTIHPSTFQRRVINQLIEFYKVLNCDEFRTSMAKDFWFNFTLWKHATPEIQKFVISQYKSNIFVDSIKLMINVTSVKAFLLLVYDQENIEIRSEMWKFLMELACLKFTSQDQELFFKFSFIESKGTVLHLEVLSHMYKLMKKKVFNFHKVVENHGFFNEFIPLFESPTEEVRIFALRFMVMLHKHIMSYAIAEPPYTIDVYFLNCIPVFNPHELTPSLWQYMLKIYFANVSLQSAILPFICHLSIFYEVEFVQEFLNDLNKSLKLFNAIDCESLPQCNMWFLWLFHCMNQANRPVVEFGDDDVVIEIFAKVCATVVWHNQNDFGDVFTFLLSLQISKKWDTTLFLRKVLCKTLHFLHEVANESICLSALAEVFNYLFYISNSEPFYVNVQLNSLHDREFIQPLESSTPGNRPLQNLLEAFSQPISALSHHFSARILPNGEWLDRDVALSMVSLIAYSKFSSDASFTFIEGKMKVYELFSFILGYIVRCEETMFEESLKIFNMAFDRMSSLSSDMATSIHLFSSALYRVAIKRPDRRDQFISFATKYKSFFPKSLSAVIEKNDIFLKHFTTEFNELTRDICANYYSLLNDRSSLVTKQVKARLENLRQRVLERNSLLKAPKNDTTFLSSFEEEHVLFTQEVQRQKVLCAKANKRIMRDLSSNGGPWCISGSAEHWKLWQICDTKFRREFMKPNLKFDQHMRASFLRDESTAASANAKYERWLNAQDVAPSNEESSLKDGLDDTDSVKSYSFSTEAQLITIAKPLPYDGTFFMNNHEICFNGNESKSVQFPLSDLEMVLRRSYLHIDSGLEFFLTTKKSYFVYFSKGNRSSVTRLLKSCTNIKVLQTSPGRDVIQQFTERWKCGQLSNYEYLMYLNLIGGRSFNDLSQYPVFPWILSDYTSETIDLSNPKIYRDLSKPIGALNEQRLQKLIRDYEECPDSPYKCLYRVHYSNPFYVVHYLSRIEPFTTSHIEMQSGKFDKANRMFKSIALSYEAVTSLNSDFREIIPEFFTLPDFLVNANHFNLGIDEGTGQSVDDVILPPWAKSAEDFIRIHRQALESAYVSEHLPDWIDLIFGCNQSGQNAIKHFNTFHSYCYQSSVTAEVRSDNQTLQAIQNHINTVGIIPGQLFTMPHPKRQYVPPMPKLFFTKSPAMRELVQLNSAPRFSTVSGSTMFFLTKDLKFCSLTIPKNLKTSQTLQLNYQQIGSIDRFLIVPSNSSVTPSKSYAYLPSGGHFVSSSVWDNSFHVFRVEQTSLTHVFSQRQKHSLIANLSYAGGTFLLTSWRDSSLTLWNLKSPQQMPLYRVTPHLTSLVDIDANPTLRLIASLDKSRKLILSYLPTGRYIRAFDVKGNDELNKLMLLSNGYIVVASEFETSDRSSITTIIRVFGINTNQIAEVEFDGQMLLWCRAELDSGFDGIGLIFKNKQFVFLEIPTLKKIFQRNLPQKTIVSLNCIPQYLVFVLTDADGTVFYVDLE</sequence>
<dbReference type="InterPro" id="IPR013320">
    <property type="entry name" value="ConA-like_dom_sf"/>
</dbReference>
<accession>A0A1J4JQG1</accession>
<dbReference type="InterPro" id="IPR015943">
    <property type="entry name" value="WD40/YVTN_repeat-like_dom_sf"/>
</dbReference>
<dbReference type="PANTHER" id="PTHR13743:SF112">
    <property type="entry name" value="BEACH DOMAIN-CONTAINING PROTEIN"/>
    <property type="match status" value="1"/>
</dbReference>
<dbReference type="Gene3D" id="2.30.29.30">
    <property type="entry name" value="Pleckstrin-homology domain (PH domain)/Phosphotyrosine-binding domain (PTB)"/>
    <property type="match status" value="1"/>
</dbReference>
<reference evidence="3" key="1">
    <citation type="submission" date="2016-10" db="EMBL/GenBank/DDBJ databases">
        <authorList>
            <person name="Benchimol M."/>
            <person name="Almeida L.G."/>
            <person name="Vasconcelos A.T."/>
            <person name="Perreira-Neves A."/>
            <person name="Rosa I.A."/>
            <person name="Tasca T."/>
            <person name="Bogo M.R."/>
            <person name="de Souza W."/>
        </authorList>
    </citation>
    <scope>NUCLEOTIDE SEQUENCE [LARGE SCALE GENOMIC DNA]</scope>
    <source>
        <strain evidence="3">K</strain>
    </source>
</reference>
<dbReference type="GeneID" id="94843960"/>
<feature type="domain" description="BEACH-type PH" evidence="2">
    <location>
        <begin position="2055"/>
        <end position="2157"/>
    </location>
</feature>
<dbReference type="RefSeq" id="XP_068352892.1">
    <property type="nucleotide sequence ID" value="XM_068509256.1"/>
</dbReference>
<dbReference type="Gene3D" id="1.10.1540.10">
    <property type="entry name" value="BEACH domain"/>
    <property type="match status" value="1"/>
</dbReference>
<feature type="domain" description="BEACH" evidence="1">
    <location>
        <begin position="2166"/>
        <end position="2455"/>
    </location>
</feature>
<comment type="caution">
    <text evidence="3">The sequence shown here is derived from an EMBL/GenBank/DDBJ whole genome shotgun (WGS) entry which is preliminary data.</text>
</comment>
<organism evidence="3 4">
    <name type="scientific">Tritrichomonas foetus</name>
    <dbReference type="NCBI Taxonomy" id="1144522"/>
    <lineage>
        <taxon>Eukaryota</taxon>
        <taxon>Metamonada</taxon>
        <taxon>Parabasalia</taxon>
        <taxon>Tritrichomonadida</taxon>
        <taxon>Tritrichomonadidae</taxon>
        <taxon>Tritrichomonas</taxon>
    </lineage>
</organism>
<dbReference type="Pfam" id="PF14844">
    <property type="entry name" value="PH_BEACH"/>
    <property type="match status" value="1"/>
</dbReference>
<dbReference type="PANTHER" id="PTHR13743">
    <property type="entry name" value="BEIGE/BEACH-RELATED"/>
    <property type="match status" value="1"/>
</dbReference>
<dbReference type="InterPro" id="IPR000409">
    <property type="entry name" value="BEACH_dom"/>
</dbReference>
<dbReference type="OrthoDB" id="26681at2759"/>
<dbReference type="Pfam" id="PF13385">
    <property type="entry name" value="Laminin_G_3"/>
    <property type="match status" value="1"/>
</dbReference>
<dbReference type="PROSITE" id="PS50197">
    <property type="entry name" value="BEACH"/>
    <property type="match status" value="1"/>
</dbReference>
<evidence type="ECO:0000313" key="4">
    <source>
        <dbReference type="Proteomes" id="UP000179807"/>
    </source>
</evidence>
<proteinExistence type="predicted"/>
<protein>
    <submittedName>
        <fullName evidence="3">Beige/BEACH domain containing protein</fullName>
    </submittedName>
</protein>
<dbReference type="SUPFAM" id="SSF81837">
    <property type="entry name" value="BEACH domain"/>
    <property type="match status" value="1"/>
</dbReference>
<dbReference type="InterPro" id="IPR011993">
    <property type="entry name" value="PH-like_dom_sf"/>
</dbReference>
<dbReference type="VEuPathDB" id="TrichDB:TRFO_33752"/>
<dbReference type="EMBL" id="MLAK01000989">
    <property type="protein sequence ID" value="OHS99755.1"/>
    <property type="molecule type" value="Genomic_DNA"/>
</dbReference>
<dbReference type="Pfam" id="PF02138">
    <property type="entry name" value="Beach"/>
    <property type="match status" value="1"/>
</dbReference>
<dbReference type="InterPro" id="IPR036322">
    <property type="entry name" value="WD40_repeat_dom_sf"/>
</dbReference>
<evidence type="ECO:0000259" key="1">
    <source>
        <dbReference type="PROSITE" id="PS50197"/>
    </source>
</evidence>